<evidence type="ECO:0000313" key="2">
    <source>
        <dbReference type="Proteomes" id="UP001530400"/>
    </source>
</evidence>
<protein>
    <submittedName>
        <fullName evidence="1">Uncharacterized protein</fullName>
    </submittedName>
</protein>
<proteinExistence type="predicted"/>
<dbReference type="AlphaFoldDB" id="A0ABD3Q717"/>
<reference evidence="1 2" key="1">
    <citation type="submission" date="2024-10" db="EMBL/GenBank/DDBJ databases">
        <title>Updated reference genomes for cyclostephanoid diatoms.</title>
        <authorList>
            <person name="Roberts W.R."/>
            <person name="Alverson A.J."/>
        </authorList>
    </citation>
    <scope>NUCLEOTIDE SEQUENCE [LARGE SCALE GENOMIC DNA]</scope>
    <source>
        <strain evidence="1 2">AJA010-31</strain>
    </source>
</reference>
<evidence type="ECO:0000313" key="1">
    <source>
        <dbReference type="EMBL" id="KAL3795847.1"/>
    </source>
</evidence>
<organism evidence="1 2">
    <name type="scientific">Cyclotella atomus</name>
    <dbReference type="NCBI Taxonomy" id="382360"/>
    <lineage>
        <taxon>Eukaryota</taxon>
        <taxon>Sar</taxon>
        <taxon>Stramenopiles</taxon>
        <taxon>Ochrophyta</taxon>
        <taxon>Bacillariophyta</taxon>
        <taxon>Coscinodiscophyceae</taxon>
        <taxon>Thalassiosirophycidae</taxon>
        <taxon>Stephanodiscales</taxon>
        <taxon>Stephanodiscaceae</taxon>
        <taxon>Cyclotella</taxon>
    </lineage>
</organism>
<accession>A0ABD3Q717</accession>
<sequence>MSFAKPLQMAALRQSATQTFGRAAPQRSATSKSINSTRATLLYQSSNLSLIQTRDYSRTSPLQVLGWMRDKWEASEKTKQAAKLVDQIALMANTPVWTIKMFKDEIDETLSSWKTKVPGMGGTSQIQAAKDTQKAVTQLVAQLGSNATAQDIASMDRKEKLKLAIACEMTMDEVNLILQQFRQMELMHRILRYRKENGIQLPSDSDGLKMAMQQDGMKVLSNAEKREMQKIVAKSQQSKA</sequence>
<comment type="caution">
    <text evidence="1">The sequence shown here is derived from an EMBL/GenBank/DDBJ whole genome shotgun (WGS) entry which is preliminary data.</text>
</comment>
<gene>
    <name evidence="1" type="ORF">ACHAWO_010139</name>
</gene>
<keyword evidence="2" id="KW-1185">Reference proteome</keyword>
<dbReference type="EMBL" id="JALLPJ020000309">
    <property type="protein sequence ID" value="KAL3795847.1"/>
    <property type="molecule type" value="Genomic_DNA"/>
</dbReference>
<dbReference type="Proteomes" id="UP001530400">
    <property type="component" value="Unassembled WGS sequence"/>
</dbReference>
<name>A0ABD3Q717_9STRA</name>